<feature type="region of interest" description="Disordered" evidence="1">
    <location>
        <begin position="57"/>
        <end position="83"/>
    </location>
</feature>
<accession>A0A2A9E8X8</accession>
<evidence type="ECO:0000313" key="4">
    <source>
        <dbReference type="Proteomes" id="UP000225548"/>
    </source>
</evidence>
<proteinExistence type="predicted"/>
<evidence type="ECO:0000256" key="1">
    <source>
        <dbReference type="SAM" id="MobiDB-lite"/>
    </source>
</evidence>
<feature type="transmembrane region" description="Helical" evidence="2">
    <location>
        <begin position="12"/>
        <end position="33"/>
    </location>
</feature>
<sequence>MGQRRERGAAGVEVVGVVMLVVAAITTVTLSGAPVGQWIGWKAECVVDSADEAWAGEAAPGASDDCAPEPSMEVPDDEDEDGPAVVPPNTGMVAPEDYDELCDTSNGYDSAEPCHPRGEDCEYSETGEVVGDPAGLETVWTIDGRTVVWTGCQAYTPPAECSAPRSGWEQGTDLSGEEGFAEWAECVTDSTTGDTDEDPDTQDCKNATPASSAIEPVLNLLEPTVQVGCTDLWVPKQCKAAWEDYTDWSGPASQEASAAALKDCVVESLNAMD</sequence>
<evidence type="ECO:0000256" key="2">
    <source>
        <dbReference type="SAM" id="Phobius"/>
    </source>
</evidence>
<gene>
    <name evidence="3" type="ORF">ATL42_2599</name>
</gene>
<dbReference type="Proteomes" id="UP000225548">
    <property type="component" value="Unassembled WGS sequence"/>
</dbReference>
<keyword evidence="2" id="KW-0472">Membrane</keyword>
<name>A0A2A9E8X8_9MICO</name>
<keyword evidence="2" id="KW-0812">Transmembrane</keyword>
<dbReference type="RefSeq" id="WP_098455678.1">
    <property type="nucleotide sequence ID" value="NZ_PDJG01000001.1"/>
</dbReference>
<keyword evidence="2" id="KW-1133">Transmembrane helix</keyword>
<keyword evidence="4" id="KW-1185">Reference proteome</keyword>
<protein>
    <submittedName>
        <fullName evidence="3">Uncharacterized protein</fullName>
    </submittedName>
</protein>
<feature type="region of interest" description="Disordered" evidence="1">
    <location>
        <begin position="189"/>
        <end position="209"/>
    </location>
</feature>
<dbReference type="EMBL" id="PDJG01000001">
    <property type="protein sequence ID" value="PFG34679.1"/>
    <property type="molecule type" value="Genomic_DNA"/>
</dbReference>
<organism evidence="3 4">
    <name type="scientific">Sanguibacter antarcticus</name>
    <dbReference type="NCBI Taxonomy" id="372484"/>
    <lineage>
        <taxon>Bacteria</taxon>
        <taxon>Bacillati</taxon>
        <taxon>Actinomycetota</taxon>
        <taxon>Actinomycetes</taxon>
        <taxon>Micrococcales</taxon>
        <taxon>Sanguibacteraceae</taxon>
        <taxon>Sanguibacter</taxon>
    </lineage>
</organism>
<comment type="caution">
    <text evidence="3">The sequence shown here is derived from an EMBL/GenBank/DDBJ whole genome shotgun (WGS) entry which is preliminary data.</text>
</comment>
<reference evidence="3 4" key="1">
    <citation type="submission" date="2017-10" db="EMBL/GenBank/DDBJ databases">
        <title>Sequencing the genomes of 1000 actinobacteria strains.</title>
        <authorList>
            <person name="Klenk H.-P."/>
        </authorList>
    </citation>
    <scope>NUCLEOTIDE SEQUENCE [LARGE SCALE GENOMIC DNA]</scope>
    <source>
        <strain evidence="3 4">DSM 18966</strain>
    </source>
</reference>
<evidence type="ECO:0000313" key="3">
    <source>
        <dbReference type="EMBL" id="PFG34679.1"/>
    </source>
</evidence>
<dbReference type="AlphaFoldDB" id="A0A2A9E8X8"/>